<evidence type="ECO:0000313" key="3">
    <source>
        <dbReference type="EMBL" id="PLW36414.1"/>
    </source>
</evidence>
<evidence type="ECO:0000256" key="2">
    <source>
        <dbReference type="SAM" id="Phobius"/>
    </source>
</evidence>
<evidence type="ECO:0000313" key="4">
    <source>
        <dbReference type="Proteomes" id="UP000235388"/>
    </source>
</evidence>
<organism evidence="3 4">
    <name type="scientific">Puccinia coronata f. sp. avenae</name>
    <dbReference type="NCBI Taxonomy" id="200324"/>
    <lineage>
        <taxon>Eukaryota</taxon>
        <taxon>Fungi</taxon>
        <taxon>Dikarya</taxon>
        <taxon>Basidiomycota</taxon>
        <taxon>Pucciniomycotina</taxon>
        <taxon>Pucciniomycetes</taxon>
        <taxon>Pucciniales</taxon>
        <taxon>Pucciniaceae</taxon>
        <taxon>Puccinia</taxon>
    </lineage>
</organism>
<dbReference type="EMBL" id="PGCJ01000239">
    <property type="protein sequence ID" value="PLW36414.1"/>
    <property type="molecule type" value="Genomic_DNA"/>
</dbReference>
<protein>
    <submittedName>
        <fullName evidence="3">Uncharacterized protein</fullName>
    </submittedName>
</protein>
<feature type="transmembrane region" description="Helical" evidence="2">
    <location>
        <begin position="78"/>
        <end position="98"/>
    </location>
</feature>
<feature type="region of interest" description="Disordered" evidence="1">
    <location>
        <begin position="40"/>
        <end position="64"/>
    </location>
</feature>
<keyword evidence="2" id="KW-1133">Transmembrane helix</keyword>
<evidence type="ECO:0000256" key="1">
    <source>
        <dbReference type="SAM" id="MobiDB-lite"/>
    </source>
</evidence>
<proteinExistence type="predicted"/>
<reference evidence="3 4" key="1">
    <citation type="submission" date="2017-11" db="EMBL/GenBank/DDBJ databases">
        <title>De novo assembly and phasing of dikaryotic genomes from two isolates of Puccinia coronata f. sp. avenae, the causal agent of oat crown rust.</title>
        <authorList>
            <person name="Miller M.E."/>
            <person name="Zhang Y."/>
            <person name="Omidvar V."/>
            <person name="Sperschneider J."/>
            <person name="Schwessinger B."/>
            <person name="Raley C."/>
            <person name="Palmer J.M."/>
            <person name="Garnica D."/>
            <person name="Upadhyaya N."/>
            <person name="Rathjen J."/>
            <person name="Taylor J.M."/>
            <person name="Park R.F."/>
            <person name="Dodds P.N."/>
            <person name="Hirsch C.D."/>
            <person name="Kianian S.F."/>
            <person name="Figueroa M."/>
        </authorList>
    </citation>
    <scope>NUCLEOTIDE SEQUENCE [LARGE SCALE GENOMIC DNA]</scope>
    <source>
        <strain evidence="3">12NC29</strain>
    </source>
</reference>
<dbReference type="Proteomes" id="UP000235388">
    <property type="component" value="Unassembled WGS sequence"/>
</dbReference>
<sequence>MSAPLTVPICPVPGASPGRKKGGPLVPLCKSLPPPICSNQVADQKLTSPDQRNQQNQSFDISQHLTGSRHDSVTHIPFHFNTSFHLFFVSSILFLYHLI</sequence>
<gene>
    <name evidence="3" type="ORF">PCANC_15205</name>
</gene>
<dbReference type="AlphaFoldDB" id="A0A2N5UF76"/>
<accession>A0A2N5UF76</accession>
<keyword evidence="2" id="KW-0812">Transmembrane</keyword>
<comment type="caution">
    <text evidence="3">The sequence shown here is derived from an EMBL/GenBank/DDBJ whole genome shotgun (WGS) entry which is preliminary data.</text>
</comment>
<keyword evidence="4" id="KW-1185">Reference proteome</keyword>
<name>A0A2N5UF76_9BASI</name>
<keyword evidence="2" id="KW-0472">Membrane</keyword>